<evidence type="ECO:0000313" key="2">
    <source>
        <dbReference type="EMBL" id="MFC5060884.1"/>
    </source>
</evidence>
<comment type="caution">
    <text evidence="2">The sequence shown here is derived from an EMBL/GenBank/DDBJ whole genome shotgun (WGS) entry which is preliminary data.</text>
</comment>
<feature type="transmembrane region" description="Helical" evidence="1">
    <location>
        <begin position="25"/>
        <end position="46"/>
    </location>
</feature>
<keyword evidence="1" id="KW-0472">Membrane</keyword>
<dbReference type="RefSeq" id="WP_378034217.1">
    <property type="nucleotide sequence ID" value="NZ_JBHSIV010000001.1"/>
</dbReference>
<reference evidence="3" key="1">
    <citation type="journal article" date="2019" name="Int. J. Syst. Evol. Microbiol.">
        <title>The Global Catalogue of Microorganisms (GCM) 10K type strain sequencing project: providing services to taxonomists for standard genome sequencing and annotation.</title>
        <authorList>
            <consortium name="The Broad Institute Genomics Platform"/>
            <consortium name="The Broad Institute Genome Sequencing Center for Infectious Disease"/>
            <person name="Wu L."/>
            <person name="Ma J."/>
        </authorList>
    </citation>
    <scope>NUCLEOTIDE SEQUENCE [LARGE SCALE GENOMIC DNA]</scope>
    <source>
        <strain evidence="3">CGMCC 4.7093</strain>
    </source>
</reference>
<gene>
    <name evidence="2" type="ORF">ACFPBZ_01595</name>
</gene>
<keyword evidence="3" id="KW-1185">Reference proteome</keyword>
<evidence type="ECO:0000313" key="3">
    <source>
        <dbReference type="Proteomes" id="UP001595947"/>
    </source>
</evidence>
<name>A0ABV9YHP3_9PSEU</name>
<protein>
    <submittedName>
        <fullName evidence="2">Uncharacterized protein</fullName>
    </submittedName>
</protein>
<accession>A0ABV9YHP3</accession>
<keyword evidence="1" id="KW-1133">Transmembrane helix</keyword>
<evidence type="ECO:0000256" key="1">
    <source>
        <dbReference type="SAM" id="Phobius"/>
    </source>
</evidence>
<proteinExistence type="predicted"/>
<keyword evidence="1" id="KW-0812">Transmembrane</keyword>
<feature type="transmembrane region" description="Helical" evidence="1">
    <location>
        <begin position="52"/>
        <end position="72"/>
    </location>
</feature>
<sequence length="97" mass="10355">MDPAQARNPAALPDTSPEKQSELKLNVGIGVIGTILSLFSAVIFFLVIEEHILGIVFAVVTLGAAALTLRFYGRLKKGREAAGGVQSSPHERTDETH</sequence>
<dbReference type="EMBL" id="JBHSIV010000001">
    <property type="protein sequence ID" value="MFC5060884.1"/>
    <property type="molecule type" value="Genomic_DNA"/>
</dbReference>
<organism evidence="2 3">
    <name type="scientific">Actinomycetospora atypica</name>
    <dbReference type="NCBI Taxonomy" id="1290095"/>
    <lineage>
        <taxon>Bacteria</taxon>
        <taxon>Bacillati</taxon>
        <taxon>Actinomycetota</taxon>
        <taxon>Actinomycetes</taxon>
        <taxon>Pseudonocardiales</taxon>
        <taxon>Pseudonocardiaceae</taxon>
        <taxon>Actinomycetospora</taxon>
    </lineage>
</organism>
<dbReference type="Proteomes" id="UP001595947">
    <property type="component" value="Unassembled WGS sequence"/>
</dbReference>